<dbReference type="AlphaFoldDB" id="A0AAW3ZHQ8"/>
<sequence length="411" mass="45531">MRLIRGLCVWVLLLGSFRADADAPPGYRVDYRLGFQPDEGLASLAITVTPGSGHLKRLRFKLDPERHAGFAGDGQINVDKTTLTWRPPEDSKATLRFTYQVDRRRGKHEYDARITPEWALFRADRLFPPAATIAPDGAEAKAFLRFDLPQGWTNAELGYQRDQAKDDVFQINNPGRRFQQPLGWVIAGEVGTRREYLPEFEVVVAAPKGDTLRRNDVLAFVISSAEEMRHAFGRLPPKVLIAGAGDPMWRGGLSSPNSLYLHADRPMISENGTSSLLHELVHVITRIRGAKGQDWIAEAFAEFYSIQMLARSGLISDSRADKAYAWMKNHGRKVKSLSAKSSSGPRTARGVTLLADLNKEIEQATGGEQNIDAVTQQLVGKGRITLPQLRDAADQVIGKPSKVLRSSVLDP</sequence>
<organism evidence="2 3">
    <name type="scientific">Pseudomarimonas arenosa</name>
    <dbReference type="NCBI Taxonomy" id="2774145"/>
    <lineage>
        <taxon>Bacteria</taxon>
        <taxon>Pseudomonadati</taxon>
        <taxon>Pseudomonadota</taxon>
        <taxon>Gammaproteobacteria</taxon>
        <taxon>Lysobacterales</taxon>
        <taxon>Lysobacteraceae</taxon>
        <taxon>Pseudomarimonas</taxon>
    </lineage>
</organism>
<dbReference type="RefSeq" id="WP_192027586.1">
    <property type="nucleotide sequence ID" value="NZ_JACYTR010000001.1"/>
</dbReference>
<dbReference type="EMBL" id="JACYTR010000001">
    <property type="protein sequence ID" value="MBD8524242.1"/>
    <property type="molecule type" value="Genomic_DNA"/>
</dbReference>
<feature type="signal peptide" evidence="1">
    <location>
        <begin position="1"/>
        <end position="21"/>
    </location>
</feature>
<keyword evidence="1" id="KW-0732">Signal</keyword>
<accession>A0AAW3ZHQ8</accession>
<evidence type="ECO:0000313" key="2">
    <source>
        <dbReference type="EMBL" id="MBD8524242.1"/>
    </source>
</evidence>
<name>A0AAW3ZHQ8_9GAMM</name>
<dbReference type="Proteomes" id="UP000613768">
    <property type="component" value="Unassembled WGS sequence"/>
</dbReference>
<evidence type="ECO:0000313" key="3">
    <source>
        <dbReference type="Proteomes" id="UP000613768"/>
    </source>
</evidence>
<protein>
    <recommendedName>
        <fullName evidence="4">Peptidase MA-like domain-containing protein</fullName>
    </recommendedName>
</protein>
<gene>
    <name evidence="2" type="ORF">IFO71_00660</name>
</gene>
<evidence type="ECO:0000256" key="1">
    <source>
        <dbReference type="SAM" id="SignalP"/>
    </source>
</evidence>
<feature type="chain" id="PRO_5043341124" description="Peptidase MA-like domain-containing protein" evidence="1">
    <location>
        <begin position="22"/>
        <end position="411"/>
    </location>
</feature>
<keyword evidence="3" id="KW-1185">Reference proteome</keyword>
<reference evidence="2 3" key="1">
    <citation type="submission" date="2020-09" db="EMBL/GenBank/DDBJ databases">
        <title>Pseudoxanthomonas sp. CAU 1598 isolated from sand of Yaerae Beach.</title>
        <authorList>
            <person name="Kim W."/>
        </authorList>
    </citation>
    <scope>NUCLEOTIDE SEQUENCE [LARGE SCALE GENOMIC DNA]</scope>
    <source>
        <strain evidence="2 3">CAU 1598</strain>
    </source>
</reference>
<comment type="caution">
    <text evidence="2">The sequence shown here is derived from an EMBL/GenBank/DDBJ whole genome shotgun (WGS) entry which is preliminary data.</text>
</comment>
<proteinExistence type="predicted"/>
<evidence type="ECO:0008006" key="4">
    <source>
        <dbReference type="Google" id="ProtNLM"/>
    </source>
</evidence>